<feature type="disulfide bond" evidence="10">
    <location>
        <begin position="168"/>
        <end position="239"/>
    </location>
</feature>
<dbReference type="EMBL" id="LK056693">
    <property type="protein sequence ID" value="CDR88973.1"/>
    <property type="molecule type" value="Genomic_DNA"/>
</dbReference>
<evidence type="ECO:0000256" key="3">
    <source>
        <dbReference type="ARBA" id="ARBA00013095"/>
    </source>
</evidence>
<evidence type="ECO:0000256" key="12">
    <source>
        <dbReference type="SAM" id="SignalP"/>
    </source>
</evidence>
<evidence type="ECO:0000256" key="5">
    <source>
        <dbReference type="ARBA" id="ARBA00022729"/>
    </source>
</evidence>
<feature type="compositionally biased region" description="Gly residues" evidence="11">
    <location>
        <begin position="143"/>
        <end position="154"/>
    </location>
</feature>
<dbReference type="Gene3D" id="3.40.50.1820">
    <property type="entry name" value="alpha/beta hydrolase"/>
    <property type="match status" value="1"/>
</dbReference>
<evidence type="ECO:0000256" key="11">
    <source>
        <dbReference type="SAM" id="MobiDB-lite"/>
    </source>
</evidence>
<proteinExistence type="inferred from homology"/>
<protein>
    <recommendedName>
        <fullName evidence="3">cutinase</fullName>
        <ecNumber evidence="3">3.1.1.74</ecNumber>
    </recommendedName>
</protein>
<dbReference type="SUPFAM" id="SSF53474">
    <property type="entry name" value="alpha/beta-Hydrolases"/>
    <property type="match status" value="1"/>
</dbReference>
<dbReference type="PANTHER" id="PTHR48250">
    <property type="entry name" value="CUTINASE 2-RELATED"/>
    <property type="match status" value="1"/>
</dbReference>
<feature type="compositionally biased region" description="Polar residues" evidence="11">
    <location>
        <begin position="39"/>
        <end position="51"/>
    </location>
</feature>
<feature type="compositionally biased region" description="Gly residues" evidence="11">
    <location>
        <begin position="421"/>
        <end position="435"/>
    </location>
</feature>
<dbReference type="GO" id="GO:0050525">
    <property type="term" value="F:cutinase activity"/>
    <property type="evidence" value="ECO:0007669"/>
    <property type="project" value="UniProtKB-EC"/>
</dbReference>
<name>A0A127Z737_9BASI</name>
<evidence type="ECO:0000256" key="7">
    <source>
        <dbReference type="ARBA" id="ARBA00023157"/>
    </source>
</evidence>
<dbReference type="InterPro" id="IPR029058">
    <property type="entry name" value="AB_hydrolase_fold"/>
</dbReference>
<organism evidence="13">
    <name type="scientific">Sporisorium scitamineum</name>
    <dbReference type="NCBI Taxonomy" id="49012"/>
    <lineage>
        <taxon>Eukaryota</taxon>
        <taxon>Fungi</taxon>
        <taxon>Dikarya</taxon>
        <taxon>Basidiomycota</taxon>
        <taxon>Ustilaginomycotina</taxon>
        <taxon>Ustilaginomycetes</taxon>
        <taxon>Ustilaginales</taxon>
        <taxon>Ustilaginaceae</taxon>
        <taxon>Sporisorium</taxon>
    </lineage>
</organism>
<feature type="active site" description="Nucleophile" evidence="9">
    <location>
        <position position="250"/>
    </location>
</feature>
<feature type="active site" evidence="9">
    <location>
        <position position="293"/>
    </location>
</feature>
<feature type="region of interest" description="Disordered" evidence="11">
    <location>
        <begin position="421"/>
        <end position="467"/>
    </location>
</feature>
<feature type="compositionally biased region" description="Basic residues" evidence="11">
    <location>
        <begin position="439"/>
        <end position="461"/>
    </location>
</feature>
<feature type="chain" id="PRO_5007281162" description="cutinase" evidence="12">
    <location>
        <begin position="30"/>
        <end position="467"/>
    </location>
</feature>
<comment type="similarity">
    <text evidence="2">Belongs to the cutinase family.</text>
</comment>
<gene>
    <name evidence="13" type="ORF">SPSC_06345</name>
</gene>
<dbReference type="SMART" id="SM01110">
    <property type="entry name" value="Cutinase"/>
    <property type="match status" value="1"/>
</dbReference>
<comment type="catalytic activity">
    <reaction evidence="8">
        <text>cutin + H2O = cutin monomers.</text>
        <dbReference type="EC" id="3.1.1.74"/>
    </reaction>
</comment>
<feature type="disulfide bond" evidence="10">
    <location>
        <begin position="289"/>
        <end position="296"/>
    </location>
</feature>
<keyword evidence="6" id="KW-0378">Hydrolase</keyword>
<keyword evidence="5 12" id="KW-0732">Signal</keyword>
<evidence type="ECO:0000256" key="2">
    <source>
        <dbReference type="ARBA" id="ARBA00007534"/>
    </source>
</evidence>
<dbReference type="PANTHER" id="PTHR48250:SF3">
    <property type="entry name" value="CUTINASE 1-RELATED"/>
    <property type="match status" value="1"/>
</dbReference>
<evidence type="ECO:0000256" key="4">
    <source>
        <dbReference type="ARBA" id="ARBA00022525"/>
    </source>
</evidence>
<accession>A0A127Z737</accession>
<evidence type="ECO:0000256" key="1">
    <source>
        <dbReference type="ARBA" id="ARBA00004613"/>
    </source>
</evidence>
<comment type="subcellular location">
    <subcellularLocation>
        <location evidence="1">Secreted</location>
    </subcellularLocation>
</comment>
<dbReference type="AlphaFoldDB" id="A0A127Z737"/>
<dbReference type="EC" id="3.1.1.74" evidence="3"/>
<dbReference type="OrthoDB" id="2586582at2759"/>
<evidence type="ECO:0000256" key="9">
    <source>
        <dbReference type="PIRSR" id="PIRSR611150-1"/>
    </source>
</evidence>
<dbReference type="InterPro" id="IPR011150">
    <property type="entry name" value="Cutinase_monf"/>
</dbReference>
<keyword evidence="7 10" id="KW-1015">Disulfide bond</keyword>
<dbReference type="GO" id="GO:0016052">
    <property type="term" value="P:carbohydrate catabolic process"/>
    <property type="evidence" value="ECO:0007669"/>
    <property type="project" value="TreeGrafter"/>
</dbReference>
<evidence type="ECO:0000256" key="10">
    <source>
        <dbReference type="PIRSR" id="PIRSR611150-2"/>
    </source>
</evidence>
<evidence type="ECO:0000256" key="8">
    <source>
        <dbReference type="ARBA" id="ARBA00034045"/>
    </source>
</evidence>
<feature type="region of interest" description="Disordered" evidence="11">
    <location>
        <begin position="31"/>
        <end position="59"/>
    </location>
</feature>
<feature type="region of interest" description="Disordered" evidence="11">
    <location>
        <begin position="143"/>
        <end position="163"/>
    </location>
</feature>
<keyword evidence="4" id="KW-0964">Secreted</keyword>
<evidence type="ECO:0000256" key="6">
    <source>
        <dbReference type="ARBA" id="ARBA00022801"/>
    </source>
</evidence>
<feature type="region of interest" description="Disordered" evidence="11">
    <location>
        <begin position="79"/>
        <end position="112"/>
    </location>
</feature>
<dbReference type="InterPro" id="IPR000675">
    <property type="entry name" value="Cutinase/axe"/>
</dbReference>
<feature type="active site" description="Proton donor/acceptor" evidence="9">
    <location>
        <position position="305"/>
    </location>
</feature>
<dbReference type="GO" id="GO:0005576">
    <property type="term" value="C:extracellular region"/>
    <property type="evidence" value="ECO:0007669"/>
    <property type="project" value="UniProtKB-SubCell"/>
</dbReference>
<reference evidence="13" key="1">
    <citation type="submission" date="2014-06" db="EMBL/GenBank/DDBJ databases">
        <authorList>
            <person name="Ju J."/>
            <person name="Zhang J."/>
        </authorList>
    </citation>
    <scope>NUCLEOTIDE SEQUENCE</scope>
    <source>
        <strain evidence="13">SscI8</strain>
    </source>
</reference>
<sequence length="467" mass="45210">MRCLRLVTTLTTLWVLASLSFFLLAQAGAAPSSDVEPAQSPSNQPDGSTRQGEVKGLEGISQARLDKILEGLNLNKTAAEEEARKAGSNRSPKKHEKRDPAPLMMGMGGMGGMPGMGGMGGGGGGIPGLGGMGGMSGLSSMLGGGSGGSAGGGDSAASPASSTTPSGCPPLYLIFARGTGELQGTLGIVGRPLCNGLKQQISGTECYDVVYNSDAEYMISPGQGGQTASAYMASIASRCPSTKFALGGYSKGAMVVHSIKGQNVVGAVTFGDPLKMQGVPSTKNWKCFCAMGDPVCENGFNVMAHVTYGMQDVGSAVQFLVQAYRSCGGGGGGAAGAAGGSTGGGGGATAAGAAGSGANAGGGAGSAGLGSGGLGSLGGLGGGLGGLSGLSGLSGMGGLGSGGLGGGGLLSKLTSGGLGGMGPGGLGQGMGGGLSSFGLKKRSQRGSSSHAHHHHHHHKHDQHPTTH</sequence>
<dbReference type="Pfam" id="PF01083">
    <property type="entry name" value="Cutinase"/>
    <property type="match status" value="1"/>
</dbReference>
<evidence type="ECO:0000313" key="13">
    <source>
        <dbReference type="EMBL" id="CDR88973.1"/>
    </source>
</evidence>
<feature type="signal peptide" evidence="12">
    <location>
        <begin position="1"/>
        <end position="29"/>
    </location>
</feature>